<comment type="caution">
    <text evidence="1">The sequence shown here is derived from an EMBL/GenBank/DDBJ whole genome shotgun (WGS) entry which is preliminary data.</text>
</comment>
<reference evidence="1 2" key="1">
    <citation type="submission" date="2024-01" db="EMBL/GenBank/DDBJ databases">
        <title>The complete chloroplast genome sequence of Lithospermum erythrorhizon: insights into the phylogenetic relationship among Boraginaceae species and the maternal lineages of purple gromwells.</title>
        <authorList>
            <person name="Okada T."/>
            <person name="Watanabe K."/>
        </authorList>
    </citation>
    <scope>NUCLEOTIDE SEQUENCE [LARGE SCALE GENOMIC DNA]</scope>
</reference>
<keyword evidence="2" id="KW-1185">Reference proteome</keyword>
<protein>
    <submittedName>
        <fullName evidence="1">Uncharacterized protein</fullName>
    </submittedName>
</protein>
<evidence type="ECO:0000313" key="2">
    <source>
        <dbReference type="Proteomes" id="UP001454036"/>
    </source>
</evidence>
<dbReference type="AlphaFoldDB" id="A0AAV3R3L2"/>
<dbReference type="EMBL" id="BAABME010007473">
    <property type="protein sequence ID" value="GAA0170974.1"/>
    <property type="molecule type" value="Genomic_DNA"/>
</dbReference>
<proteinExistence type="predicted"/>
<name>A0AAV3R3L2_LITER</name>
<accession>A0AAV3R3L2</accession>
<organism evidence="1 2">
    <name type="scientific">Lithospermum erythrorhizon</name>
    <name type="common">Purple gromwell</name>
    <name type="synonym">Lithospermum officinale var. erythrorhizon</name>
    <dbReference type="NCBI Taxonomy" id="34254"/>
    <lineage>
        <taxon>Eukaryota</taxon>
        <taxon>Viridiplantae</taxon>
        <taxon>Streptophyta</taxon>
        <taxon>Embryophyta</taxon>
        <taxon>Tracheophyta</taxon>
        <taxon>Spermatophyta</taxon>
        <taxon>Magnoliopsida</taxon>
        <taxon>eudicotyledons</taxon>
        <taxon>Gunneridae</taxon>
        <taxon>Pentapetalae</taxon>
        <taxon>asterids</taxon>
        <taxon>lamiids</taxon>
        <taxon>Boraginales</taxon>
        <taxon>Boraginaceae</taxon>
        <taxon>Boraginoideae</taxon>
        <taxon>Lithospermeae</taxon>
        <taxon>Lithospermum</taxon>
    </lineage>
</organism>
<gene>
    <name evidence="1" type="ORF">LIER_25120</name>
</gene>
<sequence>MAFYRGLRYGKLKKALVLKMSLSKDQLTTQPLWERIQRDRGQPFKRRQYDSQTAKGIDYKNLLPKPVRMKSAPGRRDKNFYCKYHREHGHDTNECRILKSEIEKHLKELVDRGDQWDIPRQNRRSLQKDNRP</sequence>
<evidence type="ECO:0000313" key="1">
    <source>
        <dbReference type="EMBL" id="GAA0170974.1"/>
    </source>
</evidence>
<dbReference type="Proteomes" id="UP001454036">
    <property type="component" value="Unassembled WGS sequence"/>
</dbReference>